<evidence type="ECO:0000256" key="7">
    <source>
        <dbReference type="PIRSR" id="PIRSR603782-2"/>
    </source>
</evidence>
<dbReference type="PROSITE" id="PS00211">
    <property type="entry name" value="ABC_TRANSPORTER_1"/>
    <property type="match status" value="2"/>
</dbReference>
<dbReference type="InterPro" id="IPR032781">
    <property type="entry name" value="ABC_tran_Xtn"/>
</dbReference>
<keyword evidence="6" id="KW-0186">Copper</keyword>
<dbReference type="InterPro" id="IPR003593">
    <property type="entry name" value="AAA+_ATPase"/>
</dbReference>
<keyword evidence="7" id="KW-1015">Disulfide bond</keyword>
<evidence type="ECO:0000256" key="3">
    <source>
        <dbReference type="ARBA" id="ARBA00022741"/>
    </source>
</evidence>
<dbReference type="Pfam" id="PF02630">
    <property type="entry name" value="SCO1-SenC"/>
    <property type="match status" value="1"/>
</dbReference>
<feature type="compositionally biased region" description="Basic and acidic residues" evidence="8">
    <location>
        <begin position="784"/>
        <end position="800"/>
    </location>
</feature>
<keyword evidence="12" id="KW-1185">Reference proteome</keyword>
<keyword evidence="3" id="KW-0547">Nucleotide-binding</keyword>
<dbReference type="InterPro" id="IPR003782">
    <property type="entry name" value="SCO1/SenC"/>
</dbReference>
<dbReference type="OrthoDB" id="2110130at2759"/>
<dbReference type="InterPro" id="IPR058770">
    <property type="entry name" value="PWI_ABCF3"/>
</dbReference>
<evidence type="ECO:0000313" key="11">
    <source>
        <dbReference type="EMBL" id="KAJ2785306.1"/>
    </source>
</evidence>
<keyword evidence="9" id="KW-1133">Transmembrane helix</keyword>
<dbReference type="InterPro" id="IPR003439">
    <property type="entry name" value="ABC_transporter-like_ATP-bd"/>
</dbReference>
<feature type="binding site" evidence="6">
    <location>
        <position position="905"/>
    </location>
    <ligand>
        <name>Cu cation</name>
        <dbReference type="ChEBI" id="CHEBI:23378"/>
    </ligand>
</feature>
<evidence type="ECO:0000256" key="6">
    <source>
        <dbReference type="PIRSR" id="PIRSR603782-1"/>
    </source>
</evidence>
<dbReference type="PROSITE" id="PS50893">
    <property type="entry name" value="ABC_TRANSPORTER_2"/>
    <property type="match status" value="2"/>
</dbReference>
<dbReference type="AlphaFoldDB" id="A0A9W8LKC9"/>
<dbReference type="InterPro" id="IPR027417">
    <property type="entry name" value="P-loop_NTPase"/>
</dbReference>
<dbReference type="GO" id="GO:0016887">
    <property type="term" value="F:ATP hydrolysis activity"/>
    <property type="evidence" value="ECO:0007669"/>
    <property type="project" value="InterPro"/>
</dbReference>
<evidence type="ECO:0000256" key="8">
    <source>
        <dbReference type="SAM" id="MobiDB-lite"/>
    </source>
</evidence>
<protein>
    <submittedName>
        <fullName evidence="11">ATP-binding cassette, regulator of translational elongation</fullName>
    </submittedName>
</protein>
<dbReference type="InterPro" id="IPR036249">
    <property type="entry name" value="Thioredoxin-like_sf"/>
</dbReference>
<dbReference type="Pfam" id="PF12848">
    <property type="entry name" value="ABC_tran_Xtn"/>
    <property type="match status" value="1"/>
</dbReference>
<feature type="domain" description="ABC transporter" evidence="10">
    <location>
        <begin position="556"/>
        <end position="772"/>
    </location>
</feature>
<dbReference type="PANTHER" id="PTHR19211:SF117">
    <property type="entry name" value="ATP-BINDING CASSETTE SUB-FAMILY F MEMBER 3"/>
    <property type="match status" value="1"/>
</dbReference>
<dbReference type="GO" id="GO:0005507">
    <property type="term" value="F:copper ion binding"/>
    <property type="evidence" value="ECO:0007669"/>
    <property type="project" value="UniProtKB-ARBA"/>
</dbReference>
<feature type="region of interest" description="Disordered" evidence="8">
    <location>
        <begin position="772"/>
        <end position="823"/>
    </location>
</feature>
<dbReference type="CDD" id="cd03221">
    <property type="entry name" value="ABCF_EF-3"/>
    <property type="match status" value="2"/>
</dbReference>
<dbReference type="SUPFAM" id="SSF52833">
    <property type="entry name" value="Thioredoxin-like"/>
    <property type="match status" value="1"/>
</dbReference>
<feature type="binding site" evidence="6">
    <location>
        <position position="909"/>
    </location>
    <ligand>
        <name>Cu cation</name>
        <dbReference type="ChEBI" id="CHEBI:23378"/>
    </ligand>
</feature>
<feature type="domain" description="ABC transporter" evidence="10">
    <location>
        <begin position="224"/>
        <end position="489"/>
    </location>
</feature>
<feature type="binding site" evidence="6">
    <location>
        <position position="998"/>
    </location>
    <ligand>
        <name>Cu cation</name>
        <dbReference type="ChEBI" id="CHEBI:23378"/>
    </ligand>
</feature>
<dbReference type="Pfam" id="PF00005">
    <property type="entry name" value="ABC_tran"/>
    <property type="match status" value="2"/>
</dbReference>
<evidence type="ECO:0000256" key="9">
    <source>
        <dbReference type="SAM" id="Phobius"/>
    </source>
</evidence>
<dbReference type="GO" id="GO:0005524">
    <property type="term" value="F:ATP binding"/>
    <property type="evidence" value="ECO:0007669"/>
    <property type="project" value="UniProtKB-KW"/>
</dbReference>
<dbReference type="InterPro" id="IPR050611">
    <property type="entry name" value="ABCF"/>
</dbReference>
<proteinExistence type="inferred from homology"/>
<keyword evidence="6" id="KW-0479">Metal-binding</keyword>
<keyword evidence="9" id="KW-0472">Membrane</keyword>
<dbReference type="SUPFAM" id="SSF52540">
    <property type="entry name" value="P-loop containing nucleoside triphosphate hydrolases"/>
    <property type="match status" value="2"/>
</dbReference>
<name>A0A9W8LKC9_9FUNG</name>
<keyword evidence="2" id="KW-0677">Repeat</keyword>
<accession>A0A9W8LKC9</accession>
<dbReference type="SMART" id="SM00382">
    <property type="entry name" value="AAA"/>
    <property type="match status" value="2"/>
</dbReference>
<evidence type="ECO:0000256" key="4">
    <source>
        <dbReference type="ARBA" id="ARBA00022840"/>
    </source>
</evidence>
<dbReference type="CDD" id="cd02968">
    <property type="entry name" value="SCO"/>
    <property type="match status" value="1"/>
</dbReference>
<feature type="compositionally biased region" description="Polar residues" evidence="8">
    <location>
        <begin position="805"/>
        <end position="814"/>
    </location>
</feature>
<evidence type="ECO:0000259" key="10">
    <source>
        <dbReference type="PROSITE" id="PS50893"/>
    </source>
</evidence>
<dbReference type="FunFam" id="3.40.30.10:FF:000013">
    <property type="entry name" value="Blast:Protein SCO1 homolog, mitochondrial"/>
    <property type="match status" value="1"/>
</dbReference>
<keyword evidence="4 11" id="KW-0067">ATP-binding</keyword>
<dbReference type="Gene3D" id="3.40.50.300">
    <property type="entry name" value="P-loop containing nucleotide triphosphate hydrolases"/>
    <property type="match status" value="2"/>
</dbReference>
<evidence type="ECO:0000256" key="1">
    <source>
        <dbReference type="ARBA" id="ARBA00010996"/>
    </source>
</evidence>
<sequence>MLAPSTARATTLSNEFIVLAVDENGVLYPVKTNTALFTKHAPDVDEVIVDYVQGYLGDAAAAIAADGEQGVGGEDPVEDLIRPMLEDAGSSEASVTELCAQFSQMLAALAESAGAQKKPTLAKLAAPVNMAAQLAQINKATKASQIGTTDLAHIKGRQVASQVDVKKLRKAEARIAAKMEKRGSKSRYEASKLIRENTLDDNDLLMRVNPILDYTSTRDKIKDVKVDNFDISFSGKRILTNASVHLVYGRRYGLIGRNGIGKSTLLRNIAHRELAVPTYISILFVEQEMTGDDTTALQSVLKADLFREQLLRDEASINEELRRLDAPEPLDSRGEVMSKHEIEIKRSEMGDRLNGIMSKLQDIEADKAEAKAGEILSGLGFSAADFGRPTKAFSGGWRMRLSLARALFCRPDLLLLDEPTNMLDIPAVVWLERYLRTWTSTLLVVSHDREFLDEVATDIIHQHSEQLDQYRGNFKSFWATREERRKNQIREYEAQMEYRAHLQDFIDRWRYNANRAAQAQMKIKILEKLPVLEKPEDDKVVTFTFPNPDKISPPVLYMSDVTFGYSPERKILENVNIDMQMDARVAIVGPNGAGKTTLLKLLIGKLDPTGGMVHRHGRLRIAYFSQHHVDQLDVSLTAVGQLKAMFPGNTDEEYRRHLGAFGISGMTGLQEIRTLSGGQKSRVTFAGLAVQQPHFLVLDEPTNHLDMESIDALTNALKQFQGGVVIVSHDERFIDSVCTEMWVCASGKVTRFAGEGIKDYKRMICPEAAQAYGAAAPPPGGQQPRDEPGKDGQPKDDQPGHRRSTANPLPNSGQGRKESLLPETGPLSPIGISLFLLTAGGILYYFTAVKRRVREDRARARARVESTGKAEVGGPYELIDENGCTVTDKTFRGRFVLVYFGFCHCPDICPDELDKIGDALELLDRAPETKDAVQPVFITCDPQRDSPEAIREYLKQFHPKFVGLTGSIEQVRAACKAYRVYFSKPPKVAENQDYLVDHSIFSYFMDPDGQFVDVYGKDKTAPEMAASITAYIAQFRAAGRELGQ</sequence>
<evidence type="ECO:0000256" key="2">
    <source>
        <dbReference type="ARBA" id="ARBA00022737"/>
    </source>
</evidence>
<dbReference type="PANTHER" id="PTHR19211">
    <property type="entry name" value="ATP-BINDING TRANSPORT PROTEIN-RELATED"/>
    <property type="match status" value="1"/>
</dbReference>
<evidence type="ECO:0000313" key="12">
    <source>
        <dbReference type="Proteomes" id="UP001140217"/>
    </source>
</evidence>
<reference evidence="11" key="1">
    <citation type="submission" date="2022-07" db="EMBL/GenBank/DDBJ databases">
        <title>Phylogenomic reconstructions and comparative analyses of Kickxellomycotina fungi.</title>
        <authorList>
            <person name="Reynolds N.K."/>
            <person name="Stajich J.E."/>
            <person name="Barry K."/>
            <person name="Grigoriev I.V."/>
            <person name="Crous P."/>
            <person name="Smith M.E."/>
        </authorList>
    </citation>
    <scope>NUCLEOTIDE SEQUENCE</scope>
    <source>
        <strain evidence="11">NBRC 105414</strain>
    </source>
</reference>
<gene>
    <name evidence="11" type="primary">GCN20</name>
    <name evidence="11" type="ORF">H4R18_000630</name>
</gene>
<dbReference type="Gene3D" id="3.40.30.10">
    <property type="entry name" value="Glutaredoxin"/>
    <property type="match status" value="1"/>
</dbReference>
<feature type="disulfide bond" description="Redox-active" evidence="7">
    <location>
        <begin position="905"/>
        <end position="909"/>
    </location>
</feature>
<dbReference type="FunFam" id="3.40.50.300:FF:000882">
    <property type="entry name" value="Translation initiation regulator (Gcn20)"/>
    <property type="match status" value="1"/>
</dbReference>
<keyword evidence="9" id="KW-0812">Transmembrane</keyword>
<dbReference type="Pfam" id="PF26051">
    <property type="entry name" value="PWI_ABCF3"/>
    <property type="match status" value="1"/>
</dbReference>
<feature type="transmembrane region" description="Helical" evidence="9">
    <location>
        <begin position="827"/>
        <end position="847"/>
    </location>
</feature>
<comment type="caution">
    <text evidence="11">The sequence shown here is derived from an EMBL/GenBank/DDBJ whole genome shotgun (WGS) entry which is preliminary data.</text>
</comment>
<dbReference type="FunFam" id="3.40.50.300:FF:000104">
    <property type="entry name" value="ATP-binding cassette sub-family F member 3"/>
    <property type="match status" value="1"/>
</dbReference>
<dbReference type="EMBL" id="JANBUL010000013">
    <property type="protein sequence ID" value="KAJ2785306.1"/>
    <property type="molecule type" value="Genomic_DNA"/>
</dbReference>
<dbReference type="InterPro" id="IPR017871">
    <property type="entry name" value="ABC_transporter-like_CS"/>
</dbReference>
<organism evidence="11 12">
    <name type="scientific">Coemansia javaensis</name>
    <dbReference type="NCBI Taxonomy" id="2761396"/>
    <lineage>
        <taxon>Eukaryota</taxon>
        <taxon>Fungi</taxon>
        <taxon>Fungi incertae sedis</taxon>
        <taxon>Zoopagomycota</taxon>
        <taxon>Kickxellomycotina</taxon>
        <taxon>Kickxellomycetes</taxon>
        <taxon>Kickxellales</taxon>
        <taxon>Kickxellaceae</taxon>
        <taxon>Coemansia</taxon>
    </lineage>
</organism>
<dbReference type="Proteomes" id="UP001140217">
    <property type="component" value="Unassembled WGS sequence"/>
</dbReference>
<comment type="similarity">
    <text evidence="1">Belongs to the SCO1/2 family.</text>
</comment>
<evidence type="ECO:0000256" key="5">
    <source>
        <dbReference type="ARBA" id="ARBA00022990"/>
    </source>
</evidence>
<keyword evidence="5" id="KW-0007">Acetylation</keyword>